<dbReference type="InterPro" id="IPR016040">
    <property type="entry name" value="NAD(P)-bd_dom"/>
</dbReference>
<accession>A0ABW8IAI5</accession>
<reference evidence="2 3" key="1">
    <citation type="submission" date="2023-07" db="EMBL/GenBank/DDBJ databases">
        <title>Bacillus lucianemedeirus sp. nov, a new species isolated from an immunobiological production facility.</title>
        <authorList>
            <person name="Costa L.V."/>
            <person name="Miranda R.V.S.L."/>
            <person name="Brandao M.L.L."/>
            <person name="Reis C.M.F."/>
            <person name="Frazao A.M."/>
            <person name="Cruz F.V."/>
            <person name="Baio P.V.P."/>
            <person name="Veras J.F.C."/>
            <person name="Ramos J.N."/>
            <person name="Vieira V."/>
        </authorList>
    </citation>
    <scope>NUCLEOTIDE SEQUENCE [LARGE SCALE GENOMIC DNA]</scope>
    <source>
        <strain evidence="2 3">B190/17</strain>
    </source>
</reference>
<dbReference type="Proteomes" id="UP001619911">
    <property type="component" value="Unassembled WGS sequence"/>
</dbReference>
<dbReference type="InterPro" id="IPR036291">
    <property type="entry name" value="NAD(P)-bd_dom_sf"/>
</dbReference>
<comment type="caution">
    <text evidence="2">The sequence shown here is derived from an EMBL/GenBank/DDBJ whole genome shotgun (WGS) entry which is preliminary data.</text>
</comment>
<dbReference type="CDD" id="cd05243">
    <property type="entry name" value="SDR_a5"/>
    <property type="match status" value="1"/>
</dbReference>
<dbReference type="Pfam" id="PF13460">
    <property type="entry name" value="NAD_binding_10"/>
    <property type="match status" value="1"/>
</dbReference>
<evidence type="ECO:0000313" key="3">
    <source>
        <dbReference type="Proteomes" id="UP001619911"/>
    </source>
</evidence>
<keyword evidence="3" id="KW-1185">Reference proteome</keyword>
<protein>
    <submittedName>
        <fullName evidence="2">SDR family oxidoreductase</fullName>
    </submittedName>
</protein>
<dbReference type="EMBL" id="JAUIYO010000011">
    <property type="protein sequence ID" value="MFK2826517.1"/>
    <property type="molecule type" value="Genomic_DNA"/>
</dbReference>
<dbReference type="SUPFAM" id="SSF51735">
    <property type="entry name" value="NAD(P)-binding Rossmann-fold domains"/>
    <property type="match status" value="1"/>
</dbReference>
<proteinExistence type="predicted"/>
<feature type="domain" description="NAD(P)-binding" evidence="1">
    <location>
        <begin position="7"/>
        <end position="187"/>
    </location>
</feature>
<dbReference type="PANTHER" id="PTHR15020">
    <property type="entry name" value="FLAVIN REDUCTASE-RELATED"/>
    <property type="match status" value="1"/>
</dbReference>
<gene>
    <name evidence="2" type="ORF">QYG89_12720</name>
</gene>
<name>A0ABW8IAI5_9BACI</name>
<evidence type="ECO:0000259" key="1">
    <source>
        <dbReference type="Pfam" id="PF13460"/>
    </source>
</evidence>
<dbReference type="RefSeq" id="WP_404317910.1">
    <property type="nucleotide sequence ID" value="NZ_JAUIYO010000011.1"/>
</dbReference>
<evidence type="ECO:0000313" key="2">
    <source>
        <dbReference type="EMBL" id="MFK2826517.1"/>
    </source>
</evidence>
<dbReference type="Gene3D" id="3.40.50.720">
    <property type="entry name" value="NAD(P)-binding Rossmann-like Domain"/>
    <property type="match status" value="1"/>
</dbReference>
<dbReference type="PANTHER" id="PTHR15020:SF50">
    <property type="entry name" value="UPF0659 PROTEIN YMR090W"/>
    <property type="match status" value="1"/>
</dbReference>
<organism evidence="2 3">
    <name type="scientific">Bacillus lumedeiriae</name>
    <dbReference type="NCBI Taxonomy" id="3058829"/>
    <lineage>
        <taxon>Bacteria</taxon>
        <taxon>Bacillati</taxon>
        <taxon>Bacillota</taxon>
        <taxon>Bacilli</taxon>
        <taxon>Bacillales</taxon>
        <taxon>Bacillaceae</taxon>
        <taxon>Bacillus</taxon>
    </lineage>
</organism>
<sequence length="213" mass="22613">MNVLVIGAGGLIGKKIVKILAESNQHLVRSMICKAEQMEEMEKLGSKAILADLGQDFSFTMNDVNAVIFADEPDTSADPGNMITIGQEGAKKAADFAKEKEIERFVLLSALGTNTPGKAPPALQPYLDAKKAAEEHLMKSKLNFTIVRSGRLTNEPGTGMIGLTTQGSPMGGAISREDAARVLVESLLAKGTEGKSFEIVSGSIPIKEALKQV</sequence>